<keyword evidence="2" id="KW-1185">Reference proteome</keyword>
<name>A0A0R3PMR9_ANGCS</name>
<dbReference type="AlphaFoldDB" id="A0A0R3PMR9"/>
<evidence type="ECO:0000313" key="1">
    <source>
        <dbReference type="EMBL" id="VDM57816.1"/>
    </source>
</evidence>
<organism evidence="3">
    <name type="scientific">Angiostrongylus costaricensis</name>
    <name type="common">Nematode worm</name>
    <dbReference type="NCBI Taxonomy" id="334426"/>
    <lineage>
        <taxon>Eukaryota</taxon>
        <taxon>Metazoa</taxon>
        <taxon>Ecdysozoa</taxon>
        <taxon>Nematoda</taxon>
        <taxon>Chromadorea</taxon>
        <taxon>Rhabditida</taxon>
        <taxon>Rhabditina</taxon>
        <taxon>Rhabditomorpha</taxon>
        <taxon>Strongyloidea</taxon>
        <taxon>Metastrongylidae</taxon>
        <taxon>Angiostrongylus</taxon>
    </lineage>
</organism>
<gene>
    <name evidence="1" type="ORF">ACOC_LOCUS6231</name>
</gene>
<reference evidence="3" key="1">
    <citation type="submission" date="2017-02" db="UniProtKB">
        <authorList>
            <consortium name="WormBaseParasite"/>
        </authorList>
    </citation>
    <scope>IDENTIFICATION</scope>
</reference>
<accession>A0A0R3PMR9</accession>
<evidence type="ECO:0000313" key="3">
    <source>
        <dbReference type="WBParaSite" id="ACOC_0000623001-mRNA-1"/>
    </source>
</evidence>
<proteinExistence type="predicted"/>
<reference evidence="1 2" key="2">
    <citation type="submission" date="2018-11" db="EMBL/GenBank/DDBJ databases">
        <authorList>
            <consortium name="Pathogen Informatics"/>
        </authorList>
    </citation>
    <scope>NUCLEOTIDE SEQUENCE [LARGE SCALE GENOMIC DNA]</scope>
    <source>
        <strain evidence="1 2">Costa Rica</strain>
    </source>
</reference>
<protein>
    <submittedName>
        <fullName evidence="1 3">Uncharacterized protein</fullName>
    </submittedName>
</protein>
<dbReference type="OrthoDB" id="5856459at2759"/>
<dbReference type="EMBL" id="UYYA01003929">
    <property type="protein sequence ID" value="VDM57816.1"/>
    <property type="molecule type" value="Genomic_DNA"/>
</dbReference>
<dbReference type="Proteomes" id="UP000267027">
    <property type="component" value="Unassembled WGS sequence"/>
</dbReference>
<evidence type="ECO:0000313" key="2">
    <source>
        <dbReference type="Proteomes" id="UP000267027"/>
    </source>
</evidence>
<sequence length="102" mass="12177">MRSEHQNNLPQVIMDTLVPLSTCYLFECNVPPQWKTNKTVLLFKKSELYDIGNNRPICLLFIANNLFPRVILNQIYKTLDREQPFDKQDFENESRRWISSTR</sequence>
<dbReference type="WBParaSite" id="ACOC_0000623001-mRNA-1">
    <property type="protein sequence ID" value="ACOC_0000623001-mRNA-1"/>
    <property type="gene ID" value="ACOC_0000623001"/>
</dbReference>